<gene>
    <name evidence="1" type="ORF">M9H77_33621</name>
</gene>
<dbReference type="Proteomes" id="UP001060085">
    <property type="component" value="Linkage Group LG08"/>
</dbReference>
<evidence type="ECO:0000313" key="2">
    <source>
        <dbReference type="Proteomes" id="UP001060085"/>
    </source>
</evidence>
<accession>A0ACB9ZIY3</accession>
<proteinExistence type="predicted"/>
<evidence type="ECO:0000313" key="1">
    <source>
        <dbReference type="EMBL" id="KAI5647616.1"/>
    </source>
</evidence>
<organism evidence="1 2">
    <name type="scientific">Catharanthus roseus</name>
    <name type="common">Madagascar periwinkle</name>
    <name type="synonym">Vinca rosea</name>
    <dbReference type="NCBI Taxonomy" id="4058"/>
    <lineage>
        <taxon>Eukaryota</taxon>
        <taxon>Viridiplantae</taxon>
        <taxon>Streptophyta</taxon>
        <taxon>Embryophyta</taxon>
        <taxon>Tracheophyta</taxon>
        <taxon>Spermatophyta</taxon>
        <taxon>Magnoliopsida</taxon>
        <taxon>eudicotyledons</taxon>
        <taxon>Gunneridae</taxon>
        <taxon>Pentapetalae</taxon>
        <taxon>asterids</taxon>
        <taxon>lamiids</taxon>
        <taxon>Gentianales</taxon>
        <taxon>Apocynaceae</taxon>
        <taxon>Rauvolfioideae</taxon>
        <taxon>Vinceae</taxon>
        <taxon>Catharanthinae</taxon>
        <taxon>Catharanthus</taxon>
    </lineage>
</organism>
<reference evidence="2" key="1">
    <citation type="journal article" date="2023" name="Nat. Plants">
        <title>Single-cell RNA sequencing provides a high-resolution roadmap for understanding the multicellular compartmentation of specialized metabolism.</title>
        <authorList>
            <person name="Sun S."/>
            <person name="Shen X."/>
            <person name="Li Y."/>
            <person name="Li Y."/>
            <person name="Wang S."/>
            <person name="Li R."/>
            <person name="Zhang H."/>
            <person name="Shen G."/>
            <person name="Guo B."/>
            <person name="Wei J."/>
            <person name="Xu J."/>
            <person name="St-Pierre B."/>
            <person name="Chen S."/>
            <person name="Sun C."/>
        </authorList>
    </citation>
    <scope>NUCLEOTIDE SEQUENCE [LARGE SCALE GENOMIC DNA]</scope>
</reference>
<sequence length="538" mass="60972">MLQTIIDDKLNENSNKSYEIYMESNSIPNVKGNDNFNNFQDQETMELYSRARAKEHEIMLLREQIARASIKEAQLLNEKRTLERKFSELRLALDEKQNEAITSSANELSRRKGDLEENLRLINELKIAEDERYVFMSSILGLLNEYGIWPRVTNASALTDSIKHLHDQLQLKIKTAHDNIAELSVLAIKQTGNRSLNKDVPGPGPVIDQHPSAMGIHQVTIPSQYVAGRHLEPADSVPRYMQNNHPQQTGSLILNHGTHNSLNNYNPQMPLSHSDRDTIGSEVDNIFDRSGINMRTEEMVNEEFYQSPVRHDGVSSFASEDEGPGIEGFQIIGDAKPGNKLLGCGYPVRGTSLCMFQWVRHYPDGTRQYIDGATNPEYVVTADDVDKLIAVECIPMDDQGRQGEIVRLFANDQNKITCEPDMQQEIDSYILNGQATFDVMMLIESSENWEPTTLFLRRSSFQVKVHQTQAVVIAEKFSRELSIKIPNGLSAQFVLTCSNGLSYFFSTNNNDVRVRDTLVLTMRIFQSKAVDEKRKVKA</sequence>
<name>A0ACB9ZIY3_CATRO</name>
<comment type="caution">
    <text evidence="1">The sequence shown here is derived from an EMBL/GenBank/DDBJ whole genome shotgun (WGS) entry which is preliminary data.</text>
</comment>
<keyword evidence="2" id="KW-1185">Reference proteome</keyword>
<dbReference type="EMBL" id="CM044708">
    <property type="protein sequence ID" value="KAI5647616.1"/>
    <property type="molecule type" value="Genomic_DNA"/>
</dbReference>
<protein>
    <submittedName>
        <fullName evidence="1">Uncharacterized protein</fullName>
    </submittedName>
</protein>